<proteinExistence type="predicted"/>
<evidence type="ECO:0000313" key="2">
    <source>
        <dbReference type="Proteomes" id="UP000253782"/>
    </source>
</evidence>
<comment type="caution">
    <text evidence="1">The sequence shown here is derived from an EMBL/GenBank/DDBJ whole genome shotgun (WGS) entry which is preliminary data.</text>
</comment>
<evidence type="ECO:0000313" key="1">
    <source>
        <dbReference type="EMBL" id="RDD83000.1"/>
    </source>
</evidence>
<accession>A0A369UTS1</accession>
<dbReference type="RefSeq" id="WP_114844114.1">
    <property type="nucleotide sequence ID" value="NZ_JBHSPE010000001.1"/>
</dbReference>
<dbReference type="EMBL" id="QQAH01000002">
    <property type="protein sequence ID" value="RDD83000.1"/>
    <property type="molecule type" value="Genomic_DNA"/>
</dbReference>
<dbReference type="Proteomes" id="UP000253782">
    <property type="component" value="Unassembled WGS sequence"/>
</dbReference>
<organism evidence="1 2">
    <name type="scientific">Dyella tabacisoli</name>
    <dbReference type="NCBI Taxonomy" id="2282381"/>
    <lineage>
        <taxon>Bacteria</taxon>
        <taxon>Pseudomonadati</taxon>
        <taxon>Pseudomonadota</taxon>
        <taxon>Gammaproteobacteria</taxon>
        <taxon>Lysobacterales</taxon>
        <taxon>Rhodanobacteraceae</taxon>
        <taxon>Dyella</taxon>
    </lineage>
</organism>
<sequence>MIFRPLDAVITGYAYENATTALGVLEEGRQTRRWISTEMLCTLDTFIKVVLFSDRIFFGGCAGEKDGFATPRNAEFGASATAKALFEKEGLFQPIDLFNGDKERAMAAVAATLKPVESFGDVSFVLTGDWKARQLQVRQEMLTMDAFFIEYSIEHGGLSRFKPVFPGEHLYLGLRQQRVPSPMSTHSIADLAGRRIRMLVRDKMRSLNELASVGVVPIPALPPIFVARTVYDASRSSFLSRMFHRQAEGANIVSTLLEIRNSSGMVHFRKWMSDCIELATTTDVAKLERFAKTYHMLNNFALENDMTKEEFVKGALNIVGSVPSGDVLAILKEVVSPVTKYIAGFPTGVLRGFGGRKGESVHVGQFLHRTFSDKFSALEMDYISTLLELPDNVADWKNEAVMFDVCAGRIDPSAPNLARPCFIQSANALHLANAESDFAELLDKTISFAEAGARKNPLGAAK</sequence>
<dbReference type="AlphaFoldDB" id="A0A369UTS1"/>
<gene>
    <name evidence="1" type="ORF">DVJ77_03895</name>
</gene>
<keyword evidence="2" id="KW-1185">Reference proteome</keyword>
<reference evidence="1 2" key="1">
    <citation type="submission" date="2018-07" db="EMBL/GenBank/DDBJ databases">
        <title>Dyella tabacisoli L4-6T, whole genome shotgun sequence.</title>
        <authorList>
            <person name="Zhou X.-K."/>
            <person name="Li W.-J."/>
            <person name="Duan Y.-Q."/>
        </authorList>
    </citation>
    <scope>NUCLEOTIDE SEQUENCE [LARGE SCALE GENOMIC DNA]</scope>
    <source>
        <strain evidence="1 2">L4-6</strain>
    </source>
</reference>
<protein>
    <submittedName>
        <fullName evidence="1">Uncharacterized protein</fullName>
    </submittedName>
</protein>
<name>A0A369UTS1_9GAMM</name>